<dbReference type="Proteomes" id="UP000828390">
    <property type="component" value="Unassembled WGS sequence"/>
</dbReference>
<sequence length="69" mass="8118">MKGDSGMETHLLLFHLLKPLPRQQRIQLHAFKGNHLVVGWWLKFFPTPTLVLTGVWNTLTRSKWPLKWA</sequence>
<organism evidence="1 2">
    <name type="scientific">Dreissena polymorpha</name>
    <name type="common">Zebra mussel</name>
    <name type="synonym">Mytilus polymorpha</name>
    <dbReference type="NCBI Taxonomy" id="45954"/>
    <lineage>
        <taxon>Eukaryota</taxon>
        <taxon>Metazoa</taxon>
        <taxon>Spiralia</taxon>
        <taxon>Lophotrochozoa</taxon>
        <taxon>Mollusca</taxon>
        <taxon>Bivalvia</taxon>
        <taxon>Autobranchia</taxon>
        <taxon>Heteroconchia</taxon>
        <taxon>Euheterodonta</taxon>
        <taxon>Imparidentia</taxon>
        <taxon>Neoheterodontei</taxon>
        <taxon>Myida</taxon>
        <taxon>Dreissenoidea</taxon>
        <taxon>Dreissenidae</taxon>
        <taxon>Dreissena</taxon>
    </lineage>
</organism>
<name>A0A9D4GSQ6_DREPO</name>
<comment type="caution">
    <text evidence="1">The sequence shown here is derived from an EMBL/GenBank/DDBJ whole genome shotgun (WGS) entry which is preliminary data.</text>
</comment>
<evidence type="ECO:0000313" key="2">
    <source>
        <dbReference type="Proteomes" id="UP000828390"/>
    </source>
</evidence>
<accession>A0A9D4GSQ6</accession>
<reference evidence="1" key="2">
    <citation type="submission" date="2020-11" db="EMBL/GenBank/DDBJ databases">
        <authorList>
            <person name="McCartney M.A."/>
            <person name="Auch B."/>
            <person name="Kono T."/>
            <person name="Mallez S."/>
            <person name="Becker A."/>
            <person name="Gohl D.M."/>
            <person name="Silverstein K.A.T."/>
            <person name="Koren S."/>
            <person name="Bechman K.B."/>
            <person name="Herman A."/>
            <person name="Abrahante J.E."/>
            <person name="Garbe J."/>
        </authorList>
    </citation>
    <scope>NUCLEOTIDE SEQUENCE</scope>
    <source>
        <strain evidence="1">Duluth1</strain>
        <tissue evidence="1">Whole animal</tissue>
    </source>
</reference>
<dbReference type="EMBL" id="JAIWYP010000005">
    <property type="protein sequence ID" value="KAH3819272.1"/>
    <property type="molecule type" value="Genomic_DNA"/>
</dbReference>
<reference evidence="1" key="1">
    <citation type="journal article" date="2019" name="bioRxiv">
        <title>The Genome of the Zebra Mussel, Dreissena polymorpha: A Resource for Invasive Species Research.</title>
        <authorList>
            <person name="McCartney M.A."/>
            <person name="Auch B."/>
            <person name="Kono T."/>
            <person name="Mallez S."/>
            <person name="Zhang Y."/>
            <person name="Obille A."/>
            <person name="Becker A."/>
            <person name="Abrahante J.E."/>
            <person name="Garbe J."/>
            <person name="Badalamenti J.P."/>
            <person name="Herman A."/>
            <person name="Mangelson H."/>
            <person name="Liachko I."/>
            <person name="Sullivan S."/>
            <person name="Sone E.D."/>
            <person name="Koren S."/>
            <person name="Silverstein K.A.T."/>
            <person name="Beckman K.B."/>
            <person name="Gohl D.M."/>
        </authorList>
    </citation>
    <scope>NUCLEOTIDE SEQUENCE</scope>
    <source>
        <strain evidence="1">Duluth1</strain>
        <tissue evidence="1">Whole animal</tissue>
    </source>
</reference>
<gene>
    <name evidence="1" type="ORF">DPMN_121006</name>
</gene>
<evidence type="ECO:0000313" key="1">
    <source>
        <dbReference type="EMBL" id="KAH3819272.1"/>
    </source>
</evidence>
<keyword evidence="2" id="KW-1185">Reference proteome</keyword>
<proteinExistence type="predicted"/>
<protein>
    <submittedName>
        <fullName evidence="1">Uncharacterized protein</fullName>
    </submittedName>
</protein>
<dbReference type="AlphaFoldDB" id="A0A9D4GSQ6"/>